<gene>
    <name evidence="1" type="ORF">ABH309_18970</name>
</gene>
<accession>A0ABV0H9M8</accession>
<dbReference type="Proteomes" id="UP001438292">
    <property type="component" value="Unassembled WGS sequence"/>
</dbReference>
<organism evidence="1 2">
    <name type="scientific">Chromobacterium piscinae</name>
    <dbReference type="NCBI Taxonomy" id="686831"/>
    <lineage>
        <taxon>Bacteria</taxon>
        <taxon>Pseudomonadati</taxon>
        <taxon>Pseudomonadota</taxon>
        <taxon>Betaproteobacteria</taxon>
        <taxon>Neisseriales</taxon>
        <taxon>Chromobacteriaceae</taxon>
        <taxon>Chromobacterium</taxon>
    </lineage>
</organism>
<name>A0ABV0H9M8_9NEIS</name>
<sequence length="93" mass="9978">MEIILNSQVVLPSYREGGRGTIDELMRQPVGGERQEEWVTTAALGMILDVCVVAIDPPLALTPSTDGVLSVLTPGREGDNSRGEAVRKMLTEA</sequence>
<keyword evidence="2" id="KW-1185">Reference proteome</keyword>
<dbReference type="RefSeq" id="WP_347787856.1">
    <property type="nucleotide sequence ID" value="NZ_JBDQQU010000026.1"/>
</dbReference>
<dbReference type="EMBL" id="JBDQQU010000026">
    <property type="protein sequence ID" value="MEO3956527.1"/>
    <property type="molecule type" value="Genomic_DNA"/>
</dbReference>
<proteinExistence type="predicted"/>
<feature type="non-terminal residue" evidence="1">
    <location>
        <position position="93"/>
    </location>
</feature>
<evidence type="ECO:0000313" key="1">
    <source>
        <dbReference type="EMBL" id="MEO3956527.1"/>
    </source>
</evidence>
<protein>
    <submittedName>
        <fullName evidence="1">Uncharacterized protein</fullName>
    </submittedName>
</protein>
<comment type="caution">
    <text evidence="1">The sequence shown here is derived from an EMBL/GenBank/DDBJ whole genome shotgun (WGS) entry which is preliminary data.</text>
</comment>
<reference evidence="1 2" key="1">
    <citation type="submission" date="2024-05" db="EMBL/GenBank/DDBJ databases">
        <authorList>
            <person name="De Oliveira J.P."/>
            <person name="Noriler S.A."/>
            <person name="De Oliveira A.G."/>
            <person name="Sipoli D.S."/>
        </authorList>
    </citation>
    <scope>NUCLEOTIDE SEQUENCE [LARGE SCALE GENOMIC DNA]</scope>
    <source>
        <strain evidence="1 2">LABIM186</strain>
    </source>
</reference>
<evidence type="ECO:0000313" key="2">
    <source>
        <dbReference type="Proteomes" id="UP001438292"/>
    </source>
</evidence>